<feature type="signal peptide" evidence="7">
    <location>
        <begin position="1"/>
        <end position="26"/>
    </location>
</feature>
<proteinExistence type="predicted"/>
<dbReference type="InterPro" id="IPR019931">
    <property type="entry name" value="LPXTG_anchor"/>
</dbReference>
<evidence type="ECO:0000313" key="10">
    <source>
        <dbReference type="Proteomes" id="UP001585080"/>
    </source>
</evidence>
<evidence type="ECO:0000256" key="2">
    <source>
        <dbReference type="ARBA" id="ARBA00022525"/>
    </source>
</evidence>
<dbReference type="RefSeq" id="WP_376730544.1">
    <property type="nucleotide sequence ID" value="NZ_JAYMRP010000001.1"/>
</dbReference>
<keyword evidence="10" id="KW-1185">Reference proteome</keyword>
<sequence length="128" mass="13024">MNLFRTSVAVGVTALALGAVPVTAVAHDGSHPFSNCTEAYDNGHANIPEGDEHYGKHLDRDGDGIGCDQPPSGFQPAGDDNAAAREGTDLAETGGDSTTLYLAGGGAAVLLTGGAVLYMATRRRSDAH</sequence>
<keyword evidence="6" id="KW-0472">Membrane</keyword>
<dbReference type="PROSITE" id="PS50847">
    <property type="entry name" value="GRAM_POS_ANCHORING"/>
    <property type="match status" value="1"/>
</dbReference>
<dbReference type="NCBIfam" id="TIGR01167">
    <property type="entry name" value="LPXTG_anchor"/>
    <property type="match status" value="1"/>
</dbReference>
<comment type="caution">
    <text evidence="9">The sequence shown here is derived from an EMBL/GenBank/DDBJ whole genome shotgun (WGS) entry which is preliminary data.</text>
</comment>
<keyword evidence="4" id="KW-0572">Peptidoglycan-anchor</keyword>
<dbReference type="NCBIfam" id="NF041528">
    <property type="entry name" value="strep_LAETG"/>
    <property type="match status" value="1"/>
</dbReference>
<evidence type="ECO:0000256" key="4">
    <source>
        <dbReference type="ARBA" id="ARBA00023088"/>
    </source>
</evidence>
<name>A0ABV5E3L4_9ACTN</name>
<evidence type="ECO:0000256" key="1">
    <source>
        <dbReference type="ARBA" id="ARBA00022512"/>
    </source>
</evidence>
<reference evidence="9 10" key="1">
    <citation type="submission" date="2024-01" db="EMBL/GenBank/DDBJ databases">
        <title>Genome mining of biosynthetic gene clusters to explore secondary metabolites of Streptomyces sp.</title>
        <authorList>
            <person name="Baig A."/>
            <person name="Ajitkumar Shintre N."/>
            <person name="Kumar H."/>
            <person name="Anbarasu A."/>
            <person name="Ramaiah S."/>
        </authorList>
    </citation>
    <scope>NUCLEOTIDE SEQUENCE [LARGE SCALE GENOMIC DNA]</scope>
    <source>
        <strain evidence="9 10">A57</strain>
    </source>
</reference>
<dbReference type="EMBL" id="JAYMRP010000001">
    <property type="protein sequence ID" value="MFB8771361.1"/>
    <property type="molecule type" value="Genomic_DNA"/>
</dbReference>
<organism evidence="9 10">
    <name type="scientific">Streptomyces broussonetiae</name>
    <dbReference type="NCBI Taxonomy" id="2686304"/>
    <lineage>
        <taxon>Bacteria</taxon>
        <taxon>Bacillati</taxon>
        <taxon>Actinomycetota</taxon>
        <taxon>Actinomycetes</taxon>
        <taxon>Kitasatosporales</taxon>
        <taxon>Streptomycetaceae</taxon>
        <taxon>Streptomyces</taxon>
    </lineage>
</organism>
<feature type="chain" id="PRO_5047301984" evidence="7">
    <location>
        <begin position="27"/>
        <end position="128"/>
    </location>
</feature>
<evidence type="ECO:0000256" key="6">
    <source>
        <dbReference type="SAM" id="Phobius"/>
    </source>
</evidence>
<evidence type="ECO:0000256" key="7">
    <source>
        <dbReference type="SAM" id="SignalP"/>
    </source>
</evidence>
<dbReference type="SMART" id="SM00894">
    <property type="entry name" value="Excalibur"/>
    <property type="match status" value="1"/>
</dbReference>
<keyword evidence="3 7" id="KW-0732">Signal</keyword>
<keyword evidence="6" id="KW-1133">Transmembrane helix</keyword>
<feature type="domain" description="Gram-positive cocci surface proteins LPxTG" evidence="8">
    <location>
        <begin position="90"/>
        <end position="128"/>
    </location>
</feature>
<dbReference type="Proteomes" id="UP001585080">
    <property type="component" value="Unassembled WGS sequence"/>
</dbReference>
<evidence type="ECO:0000259" key="8">
    <source>
        <dbReference type="PROSITE" id="PS50847"/>
    </source>
</evidence>
<keyword evidence="6" id="KW-0812">Transmembrane</keyword>
<feature type="transmembrane region" description="Helical" evidence="6">
    <location>
        <begin position="100"/>
        <end position="120"/>
    </location>
</feature>
<keyword evidence="2" id="KW-0964">Secreted</keyword>
<keyword evidence="1" id="KW-0134">Cell wall</keyword>
<dbReference type="Pfam" id="PF05901">
    <property type="entry name" value="Excalibur"/>
    <property type="match status" value="1"/>
</dbReference>
<gene>
    <name evidence="9" type="ORF">VSS16_01155</name>
</gene>
<protein>
    <submittedName>
        <fullName evidence="9">Excalibur calcium-binding domain-containing protein</fullName>
    </submittedName>
</protein>
<dbReference type="InterPro" id="IPR008613">
    <property type="entry name" value="Excalibur_Ca-bd_domain"/>
</dbReference>
<feature type="compositionally biased region" description="Basic and acidic residues" evidence="5">
    <location>
        <begin position="52"/>
        <end position="63"/>
    </location>
</feature>
<evidence type="ECO:0000256" key="3">
    <source>
        <dbReference type="ARBA" id="ARBA00022729"/>
    </source>
</evidence>
<feature type="region of interest" description="Disordered" evidence="5">
    <location>
        <begin position="52"/>
        <end position="96"/>
    </location>
</feature>
<accession>A0ABV5E3L4</accession>
<evidence type="ECO:0000256" key="5">
    <source>
        <dbReference type="SAM" id="MobiDB-lite"/>
    </source>
</evidence>
<evidence type="ECO:0000313" key="9">
    <source>
        <dbReference type="EMBL" id="MFB8771361.1"/>
    </source>
</evidence>